<gene>
    <name evidence="2" type="ORF">IX84_28575</name>
</gene>
<dbReference type="Pfam" id="PF18962">
    <property type="entry name" value="Por_Secre_tail"/>
    <property type="match status" value="1"/>
</dbReference>
<evidence type="ECO:0000313" key="3">
    <source>
        <dbReference type="Proteomes" id="UP000029736"/>
    </source>
</evidence>
<dbReference type="EMBL" id="JPOS01000090">
    <property type="protein sequence ID" value="KGE85441.1"/>
    <property type="molecule type" value="Genomic_DNA"/>
</dbReference>
<accession>A0A098S004</accession>
<dbReference type="Proteomes" id="UP000029736">
    <property type="component" value="Unassembled WGS sequence"/>
</dbReference>
<protein>
    <recommendedName>
        <fullName evidence="1">Secretion system C-terminal sorting domain-containing protein</fullName>
    </recommendedName>
</protein>
<sequence length="122" mass="13180">MGDAVFRARSLYHLVDPTYRFNNSALCQQNAAMQVPKAAPPLDFTLFPNPTSGLTVLQFNTPITGRISVTLYSLQGQPILQQMAEEGAQHVLLETAALPGGTYFCRVTGADGITGVKKLVKL</sequence>
<name>A0A098S004_9BACT</name>
<dbReference type="NCBIfam" id="TIGR04183">
    <property type="entry name" value="Por_Secre_tail"/>
    <property type="match status" value="1"/>
</dbReference>
<organism evidence="2 3">
    <name type="scientific">Phaeodactylibacter xiamenensis</name>
    <dbReference type="NCBI Taxonomy" id="1524460"/>
    <lineage>
        <taxon>Bacteria</taxon>
        <taxon>Pseudomonadati</taxon>
        <taxon>Bacteroidota</taxon>
        <taxon>Saprospiria</taxon>
        <taxon>Saprospirales</taxon>
        <taxon>Haliscomenobacteraceae</taxon>
        <taxon>Phaeodactylibacter</taxon>
    </lineage>
</organism>
<keyword evidence="3" id="KW-1185">Reference proteome</keyword>
<dbReference type="AlphaFoldDB" id="A0A098S004"/>
<feature type="domain" description="Secretion system C-terminal sorting" evidence="1">
    <location>
        <begin position="46"/>
        <end position="120"/>
    </location>
</feature>
<comment type="caution">
    <text evidence="2">The sequence shown here is derived from an EMBL/GenBank/DDBJ whole genome shotgun (WGS) entry which is preliminary data.</text>
</comment>
<evidence type="ECO:0000313" key="2">
    <source>
        <dbReference type="EMBL" id="KGE85441.1"/>
    </source>
</evidence>
<dbReference type="InterPro" id="IPR026444">
    <property type="entry name" value="Secre_tail"/>
</dbReference>
<reference evidence="2 3" key="1">
    <citation type="journal article" date="2014" name="Int. J. Syst. Evol. Microbiol.">
        <title>Phaeodactylibacter xiamenensis gen. nov., sp. nov., a member of the family Saprospiraceae isolated from the marine alga Phaeodactylum tricornutum.</title>
        <authorList>
            <person name="Chen Z.Jr."/>
            <person name="Lei X."/>
            <person name="Lai Q."/>
            <person name="Li Y."/>
            <person name="Zhang B."/>
            <person name="Zhang J."/>
            <person name="Zhang H."/>
            <person name="Yang L."/>
            <person name="Zheng W."/>
            <person name="Tian Y."/>
            <person name="Yu Z."/>
            <person name="Xu H.Jr."/>
            <person name="Zheng T."/>
        </authorList>
    </citation>
    <scope>NUCLEOTIDE SEQUENCE [LARGE SCALE GENOMIC DNA]</scope>
    <source>
        <strain evidence="2 3">KD52</strain>
    </source>
</reference>
<evidence type="ECO:0000259" key="1">
    <source>
        <dbReference type="Pfam" id="PF18962"/>
    </source>
</evidence>
<proteinExistence type="predicted"/>
<dbReference type="STRING" id="1524460.IX84_28575"/>